<dbReference type="RefSeq" id="WP_003537960.1">
    <property type="nucleotide sequence ID" value="NZ_AP031443.1"/>
</dbReference>
<dbReference type="InterPro" id="IPR001387">
    <property type="entry name" value="Cro/C1-type_HTH"/>
</dbReference>
<dbReference type="CDD" id="cd00093">
    <property type="entry name" value="HTH_XRE"/>
    <property type="match status" value="1"/>
</dbReference>
<dbReference type="InterPro" id="IPR010982">
    <property type="entry name" value="Lambda_DNA-bd_dom_sf"/>
</dbReference>
<comment type="caution">
    <text evidence="3">The sequence shown here is derived from an EMBL/GenBank/DDBJ whole genome shotgun (WGS) entry which is preliminary data.</text>
</comment>
<feature type="domain" description="HTH cro/C1-type" evidence="1">
    <location>
        <begin position="13"/>
        <end position="71"/>
    </location>
</feature>
<evidence type="ECO:0000313" key="2">
    <source>
        <dbReference type="EMBL" id="MDB7083298.1"/>
    </source>
</evidence>
<dbReference type="GeneID" id="64196119"/>
<dbReference type="Pfam" id="PF01381">
    <property type="entry name" value="HTH_3"/>
    <property type="match status" value="1"/>
</dbReference>
<organism evidence="3 4">
    <name type="scientific">Thomasclavelia ramosa</name>
    <dbReference type="NCBI Taxonomy" id="1547"/>
    <lineage>
        <taxon>Bacteria</taxon>
        <taxon>Bacillati</taxon>
        <taxon>Bacillota</taxon>
        <taxon>Erysipelotrichia</taxon>
        <taxon>Erysipelotrichales</taxon>
        <taxon>Coprobacillaceae</taxon>
        <taxon>Thomasclavelia</taxon>
    </lineage>
</organism>
<dbReference type="PROSITE" id="PS50943">
    <property type="entry name" value="HTH_CROC1"/>
    <property type="match status" value="1"/>
</dbReference>
<sequence>MENIDIALIGKYIKSTRLSKGWSQSKLEKITGLSASSISNIELGNRGVSYNISLPSLVKIAHAFEMSLVDLLSQSGYLSAIGDECYEAEKSQIYIHNYELINIYHRLTPIQQQEFVQEIKKLVSQSDLAKQQKMFRKKP</sequence>
<evidence type="ECO:0000313" key="3">
    <source>
        <dbReference type="EMBL" id="RGD84256.1"/>
    </source>
</evidence>
<reference evidence="2" key="2">
    <citation type="submission" date="2023-01" db="EMBL/GenBank/DDBJ databases">
        <title>Human gut microbiome strain richness.</title>
        <authorList>
            <person name="Chen-Liaw A."/>
        </authorList>
    </citation>
    <scope>NUCLEOTIDE SEQUENCE</scope>
    <source>
        <strain evidence="2">1001217st2_G6_1001217B_191108</strain>
    </source>
</reference>
<reference evidence="3 4" key="1">
    <citation type="submission" date="2018-08" db="EMBL/GenBank/DDBJ databases">
        <title>A genome reference for cultivated species of the human gut microbiota.</title>
        <authorList>
            <person name="Zou Y."/>
            <person name="Xue W."/>
            <person name="Luo G."/>
        </authorList>
    </citation>
    <scope>NUCLEOTIDE SEQUENCE [LARGE SCALE GENOMIC DNA]</scope>
    <source>
        <strain evidence="3 4">OM06-4</strain>
    </source>
</reference>
<dbReference type="SUPFAM" id="SSF47413">
    <property type="entry name" value="lambda repressor-like DNA-binding domains"/>
    <property type="match status" value="1"/>
</dbReference>
<dbReference type="Gene3D" id="1.10.260.40">
    <property type="entry name" value="lambda repressor-like DNA-binding domains"/>
    <property type="match status" value="1"/>
</dbReference>
<name>A0A3E3EBJ3_9FIRM</name>
<dbReference type="EMBL" id="QUSL01000018">
    <property type="protein sequence ID" value="RGD84256.1"/>
    <property type="molecule type" value="Genomic_DNA"/>
</dbReference>
<dbReference type="Proteomes" id="UP001211987">
    <property type="component" value="Unassembled WGS sequence"/>
</dbReference>
<dbReference type="AlphaFoldDB" id="A0A3E3EBJ3"/>
<evidence type="ECO:0000313" key="4">
    <source>
        <dbReference type="Proteomes" id="UP000261032"/>
    </source>
</evidence>
<evidence type="ECO:0000259" key="1">
    <source>
        <dbReference type="PROSITE" id="PS50943"/>
    </source>
</evidence>
<proteinExistence type="predicted"/>
<protein>
    <submittedName>
        <fullName evidence="2">Helix-turn-helix transcriptional regulator</fullName>
    </submittedName>
    <submittedName>
        <fullName evidence="3">XRE family transcriptional regulator</fullName>
    </submittedName>
</protein>
<dbReference type="GO" id="GO:0003677">
    <property type="term" value="F:DNA binding"/>
    <property type="evidence" value="ECO:0007669"/>
    <property type="project" value="InterPro"/>
</dbReference>
<accession>A0A3E3EBJ3</accession>
<dbReference type="Proteomes" id="UP000261032">
    <property type="component" value="Unassembled WGS sequence"/>
</dbReference>
<gene>
    <name evidence="3" type="ORF">DXB93_11225</name>
    <name evidence="2" type="ORF">PM738_05765</name>
</gene>
<dbReference type="SMART" id="SM00530">
    <property type="entry name" value="HTH_XRE"/>
    <property type="match status" value="1"/>
</dbReference>
<dbReference type="EMBL" id="JAQLKE010000007">
    <property type="protein sequence ID" value="MDB7083298.1"/>
    <property type="molecule type" value="Genomic_DNA"/>
</dbReference>